<keyword evidence="2" id="KW-1185">Reference proteome</keyword>
<evidence type="ECO:0000313" key="1">
    <source>
        <dbReference type="EMBL" id="KAK3044213.1"/>
    </source>
</evidence>
<sequence>MQAISGWETVTYFNRVHYEEDRFEKSVEDAIASQIKYHDRSYVSYAVQDLILTLGFSGMAVLGVYRVVQGSKDVGSFVTLIGLWSLMSSPLSSVVYRYKTLANNFIDAERMLQLLQTKPTVTDKDKAVKLQVEGGRVEFNHVNFAYDQRKQIIKDVDFVAEPGQTIAFVGETGGGKSTTLKLLFRFYDVTGGSIKIDGQDIGDVTMDSLRDALGVVPQDSALFNQSIMDNVRYARLDATQEEVEEACKAAAIHDKIMTFPDGYKSKVGERGVKLSGGELQRVSIARVLLKNPKIVLLDEATSAVDSSTEAQIQEAFKKL</sequence>
<protein>
    <submittedName>
        <fullName evidence="1">Uncharacterized protein</fullName>
    </submittedName>
</protein>
<accession>A0ACC3CSF3</accession>
<reference evidence="1" key="1">
    <citation type="submission" date="2024-09" db="EMBL/GenBank/DDBJ databases">
        <title>Black Yeasts Isolated from many extreme environments.</title>
        <authorList>
            <person name="Coleine C."/>
            <person name="Stajich J.E."/>
            <person name="Selbmann L."/>
        </authorList>
    </citation>
    <scope>NUCLEOTIDE SEQUENCE</scope>
    <source>
        <strain evidence="1">CCFEE 5737</strain>
    </source>
</reference>
<dbReference type="EMBL" id="JAWDJW010012266">
    <property type="protein sequence ID" value="KAK3044213.1"/>
    <property type="molecule type" value="Genomic_DNA"/>
</dbReference>
<proteinExistence type="predicted"/>
<dbReference type="Proteomes" id="UP001186974">
    <property type="component" value="Unassembled WGS sequence"/>
</dbReference>
<evidence type="ECO:0000313" key="2">
    <source>
        <dbReference type="Proteomes" id="UP001186974"/>
    </source>
</evidence>
<gene>
    <name evidence="1" type="ORF">LTS18_001874</name>
</gene>
<feature type="non-terminal residue" evidence="1">
    <location>
        <position position="319"/>
    </location>
</feature>
<organism evidence="1 2">
    <name type="scientific">Coniosporium uncinatum</name>
    <dbReference type="NCBI Taxonomy" id="93489"/>
    <lineage>
        <taxon>Eukaryota</taxon>
        <taxon>Fungi</taxon>
        <taxon>Dikarya</taxon>
        <taxon>Ascomycota</taxon>
        <taxon>Pezizomycotina</taxon>
        <taxon>Dothideomycetes</taxon>
        <taxon>Dothideomycetes incertae sedis</taxon>
        <taxon>Coniosporium</taxon>
    </lineage>
</organism>
<name>A0ACC3CSF3_9PEZI</name>
<comment type="caution">
    <text evidence="1">The sequence shown here is derived from an EMBL/GenBank/DDBJ whole genome shotgun (WGS) entry which is preliminary data.</text>
</comment>